<dbReference type="Proteomes" id="UP000007151">
    <property type="component" value="Unassembled WGS sequence"/>
</dbReference>
<dbReference type="Gene3D" id="1.10.510.10">
    <property type="entry name" value="Transferase(Phosphotransferase) domain 1"/>
    <property type="match status" value="1"/>
</dbReference>
<dbReference type="EMBL" id="AGBW02007817">
    <property type="protein sequence ID" value="OWR54510.1"/>
    <property type="molecule type" value="Genomic_DNA"/>
</dbReference>
<evidence type="ECO:0000313" key="1">
    <source>
        <dbReference type="EMBL" id="OWR54510.1"/>
    </source>
</evidence>
<sequence length="144" mass="16354">MATLLIIKISSNGRLIIYLLQSVTYAGQQEVSNACPAATSKCDVEWKPAIIKRCQVTSCKKPGTLPECADLSKAARTLLMRLLETDPRHRMRSLRTLQQSAFYMNFNFEHIKSKKITPKHVLEQNTPFLLAEDNKNKFIGFDQP</sequence>
<dbReference type="KEGG" id="dpl:KGM_207823"/>
<accession>A0A212FLD8</accession>
<reference evidence="1 2" key="1">
    <citation type="journal article" date="2011" name="Cell">
        <title>The monarch butterfly genome yields insights into long-distance migration.</title>
        <authorList>
            <person name="Zhan S."/>
            <person name="Merlin C."/>
            <person name="Boore J.L."/>
            <person name="Reppert S.M."/>
        </authorList>
    </citation>
    <scope>NUCLEOTIDE SEQUENCE [LARGE SCALE GENOMIC DNA]</scope>
    <source>
        <strain evidence="1">F-2</strain>
    </source>
</reference>
<dbReference type="AlphaFoldDB" id="A0A212FLD8"/>
<comment type="caution">
    <text evidence="1">The sequence shown here is derived from an EMBL/GenBank/DDBJ whole genome shotgun (WGS) entry which is preliminary data.</text>
</comment>
<evidence type="ECO:0000313" key="2">
    <source>
        <dbReference type="Proteomes" id="UP000007151"/>
    </source>
</evidence>
<keyword evidence="2" id="KW-1185">Reference proteome</keyword>
<name>A0A212FLD8_DANPL</name>
<organism evidence="1 2">
    <name type="scientific">Danaus plexippus plexippus</name>
    <dbReference type="NCBI Taxonomy" id="278856"/>
    <lineage>
        <taxon>Eukaryota</taxon>
        <taxon>Metazoa</taxon>
        <taxon>Ecdysozoa</taxon>
        <taxon>Arthropoda</taxon>
        <taxon>Hexapoda</taxon>
        <taxon>Insecta</taxon>
        <taxon>Pterygota</taxon>
        <taxon>Neoptera</taxon>
        <taxon>Endopterygota</taxon>
        <taxon>Lepidoptera</taxon>
        <taxon>Glossata</taxon>
        <taxon>Ditrysia</taxon>
        <taxon>Papilionoidea</taxon>
        <taxon>Nymphalidae</taxon>
        <taxon>Danainae</taxon>
        <taxon>Danaini</taxon>
        <taxon>Danaina</taxon>
        <taxon>Danaus</taxon>
        <taxon>Danaus</taxon>
    </lineage>
</organism>
<protein>
    <submittedName>
        <fullName evidence="1">Uncharacterized protein</fullName>
    </submittedName>
</protein>
<dbReference type="InParanoid" id="A0A212FLD8"/>
<dbReference type="STRING" id="278856.A0A212FLD8"/>
<dbReference type="eggNOG" id="ENOG502SD1M">
    <property type="taxonomic scope" value="Eukaryota"/>
</dbReference>
<gene>
    <name evidence="1" type="ORF">KGM_207823</name>
</gene>
<proteinExistence type="predicted"/>